<evidence type="ECO:0000259" key="4">
    <source>
        <dbReference type="Pfam" id="PF05592"/>
    </source>
</evidence>
<dbReference type="Gene3D" id="2.60.120.260">
    <property type="entry name" value="Galactose-binding domain-like"/>
    <property type="match status" value="2"/>
</dbReference>
<dbReference type="InterPro" id="IPR013737">
    <property type="entry name" value="Bac_rhamnosid_N"/>
</dbReference>
<dbReference type="Gene3D" id="2.60.420.10">
    <property type="entry name" value="Maltose phosphorylase, domain 3"/>
    <property type="match status" value="1"/>
</dbReference>
<dbReference type="GO" id="GO:0030596">
    <property type="term" value="F:alpha-L-rhamnosidase activity"/>
    <property type="evidence" value="ECO:0007669"/>
    <property type="project" value="UniProtKB-EC"/>
</dbReference>
<accession>A0A4Q2JPL1</accession>
<keyword evidence="3" id="KW-0378">Hydrolase</keyword>
<evidence type="ECO:0000256" key="3">
    <source>
        <dbReference type="ARBA" id="ARBA00022801"/>
    </source>
</evidence>
<evidence type="ECO:0000256" key="1">
    <source>
        <dbReference type="ARBA" id="ARBA00001445"/>
    </source>
</evidence>
<dbReference type="PIRSF" id="PIRSF010631">
    <property type="entry name" value="A-rhamnsds"/>
    <property type="match status" value="1"/>
</dbReference>
<dbReference type="EMBL" id="SDPO01000002">
    <property type="protein sequence ID" value="RXZ48796.1"/>
    <property type="molecule type" value="Genomic_DNA"/>
</dbReference>
<dbReference type="Pfam" id="PF17390">
    <property type="entry name" value="Bac_rhamnosid_C"/>
    <property type="match status" value="1"/>
</dbReference>
<comment type="caution">
    <text evidence="8">The sequence shown here is derived from an EMBL/GenBank/DDBJ whole genome shotgun (WGS) entry which is preliminary data.</text>
</comment>
<evidence type="ECO:0000313" key="9">
    <source>
        <dbReference type="Proteomes" id="UP000292935"/>
    </source>
</evidence>
<evidence type="ECO:0000259" key="5">
    <source>
        <dbReference type="Pfam" id="PF08531"/>
    </source>
</evidence>
<dbReference type="Gene3D" id="1.50.10.10">
    <property type="match status" value="1"/>
</dbReference>
<feature type="domain" description="Alpha-L-rhamnosidase C-terminal" evidence="7">
    <location>
        <begin position="660"/>
        <end position="730"/>
    </location>
</feature>
<sequence>MTTAAFITPAAPTGREGDPAPYFRRAFEASAALQRATLRITAIGVVEPWLNGARVGDEVLAPGWTSYRHRLAVSSHDVTELVREGENVVGAIVGEGWALGRLGWEHRRNHYSERPALWAVLVLEYPDRVETVATDAAFRTSFGAIRSSSIYDGEVVDARLEPAGWSEPGFDDASWTAVEPFDWPAEALFEPTAEPIRRVEELAPVSIETSPSGRTVVDFGQNISGWVRFTVHAASGDVITLRHAETLTDGELDLETIRTAKATDVYTARGGDAETFEPRFTFHGFRYVEVDGWPGELAADDLRAVVVHSDMTRTGWFETSNPLVNRLHENVVWSMRDNFVGVPTDCPQRDERLGWTGDLNAFAPTAAFLYDVRGVLGSWLDDLAAEQREKGFVPWVVPDVLSTPSSPTALWSDVAVSLPWVLYQEYGDLEILRRAYPSMTTFIRSVEPSLDEHGLWSTGFQYGDWLDPDAPSDNPAGGKTDRHLVASAYLCKTTRELAETAALLGEHADAAHFSALADRVRAAFRREYVTEAGRIVNETATAYALAIVFGILEPDERRHAGDQLAKLVAKAGFTISTGFAGTPLVTDALSSTGHLDEAYALLTETRCPSFLYPVTMGATTIWERWDSIRPDGTINPSGMTSLNHYALGAVASWLHRIVGGIEAVEPGYRRVRIAPQPGGGLTSANTRHESVHGEIAVAWQIAGAEVTLEVTVPDGVEAEVVLPLHPDAATAVVGGGAHSWRYELPAVSRPEYSMDTMLNVLAADPVVWRDVTEVFAKHLPGIPIDGTAPEAAAMSLSIVLGYIPGASDELRADLERAVTDSNTEGALA</sequence>
<dbReference type="PANTHER" id="PTHR33307:SF6">
    <property type="entry name" value="ALPHA-RHAMNOSIDASE (EUROFUNG)-RELATED"/>
    <property type="match status" value="1"/>
</dbReference>
<dbReference type="Proteomes" id="UP000292935">
    <property type="component" value="Unassembled WGS sequence"/>
</dbReference>
<dbReference type="InterPro" id="IPR035398">
    <property type="entry name" value="Bac_rhamnosid_C"/>
</dbReference>
<evidence type="ECO:0000259" key="7">
    <source>
        <dbReference type="Pfam" id="PF17390"/>
    </source>
</evidence>
<dbReference type="OrthoDB" id="9761045at2"/>
<dbReference type="InterPro" id="IPR035396">
    <property type="entry name" value="Bac_rhamnosid6H"/>
</dbReference>
<dbReference type="GO" id="GO:0005975">
    <property type="term" value="P:carbohydrate metabolic process"/>
    <property type="evidence" value="ECO:0007669"/>
    <property type="project" value="InterPro"/>
</dbReference>
<dbReference type="InterPro" id="IPR016007">
    <property type="entry name" value="Alpha_rhamnosid"/>
</dbReference>
<dbReference type="Pfam" id="PF08531">
    <property type="entry name" value="Bac_rhamnosid_N"/>
    <property type="match status" value="1"/>
</dbReference>
<feature type="domain" description="Bacterial alpha-L-rhamnosidase N-terminal" evidence="5">
    <location>
        <begin position="33"/>
        <end position="200"/>
    </location>
</feature>
<evidence type="ECO:0000313" key="8">
    <source>
        <dbReference type="EMBL" id="RXZ48796.1"/>
    </source>
</evidence>
<evidence type="ECO:0000256" key="2">
    <source>
        <dbReference type="ARBA" id="ARBA00012652"/>
    </source>
</evidence>
<name>A0A4Q2JPL1_9MICO</name>
<dbReference type="InterPro" id="IPR008902">
    <property type="entry name" value="Rhamnosid_concanavalin"/>
</dbReference>
<dbReference type="Pfam" id="PF05592">
    <property type="entry name" value="Bac_rhamnosid"/>
    <property type="match status" value="1"/>
</dbReference>
<dbReference type="SUPFAM" id="SSF48208">
    <property type="entry name" value="Six-hairpin glycosidases"/>
    <property type="match status" value="1"/>
</dbReference>
<dbReference type="EC" id="3.2.1.40" evidence="2"/>
<dbReference type="RefSeq" id="WP_129231099.1">
    <property type="nucleotide sequence ID" value="NZ_SDPO01000002.1"/>
</dbReference>
<comment type="catalytic activity">
    <reaction evidence="1">
        <text>Hydrolysis of terminal non-reducing alpha-L-rhamnose residues in alpha-L-rhamnosides.</text>
        <dbReference type="EC" id="3.2.1.40"/>
    </reaction>
</comment>
<organism evidence="8 9">
    <name type="scientific">Agromyces fucosus</name>
    <dbReference type="NCBI Taxonomy" id="41985"/>
    <lineage>
        <taxon>Bacteria</taxon>
        <taxon>Bacillati</taxon>
        <taxon>Actinomycetota</taxon>
        <taxon>Actinomycetes</taxon>
        <taxon>Micrococcales</taxon>
        <taxon>Microbacteriaceae</taxon>
        <taxon>Agromyces</taxon>
    </lineage>
</organism>
<dbReference type="AlphaFoldDB" id="A0A4Q2JPL1"/>
<dbReference type="PANTHER" id="PTHR33307">
    <property type="entry name" value="ALPHA-RHAMNOSIDASE (EUROFUNG)"/>
    <property type="match status" value="1"/>
</dbReference>
<keyword evidence="9" id="KW-1185">Reference proteome</keyword>
<feature type="domain" description="Alpha-L-rhamnosidase concanavalin-like" evidence="4">
    <location>
        <begin position="210"/>
        <end position="308"/>
    </location>
</feature>
<gene>
    <name evidence="8" type="ORF">ESP57_07350</name>
</gene>
<proteinExistence type="predicted"/>
<protein>
    <recommendedName>
        <fullName evidence="2">alpha-L-rhamnosidase</fullName>
        <ecNumber evidence="2">3.2.1.40</ecNumber>
    </recommendedName>
</protein>
<dbReference type="InterPro" id="IPR008928">
    <property type="entry name" value="6-hairpin_glycosidase_sf"/>
</dbReference>
<evidence type="ECO:0000259" key="6">
    <source>
        <dbReference type="Pfam" id="PF17389"/>
    </source>
</evidence>
<dbReference type="Pfam" id="PF17389">
    <property type="entry name" value="Bac_rhamnosid6H"/>
    <property type="match status" value="1"/>
</dbReference>
<reference evidence="8 9" key="1">
    <citation type="submission" date="2019-01" db="EMBL/GenBank/DDBJ databases">
        <authorList>
            <person name="Li J."/>
        </authorList>
    </citation>
    <scope>NUCLEOTIDE SEQUENCE [LARGE SCALE GENOMIC DNA]</scope>
    <source>
        <strain evidence="8 9">CCUG 35506</strain>
    </source>
</reference>
<feature type="domain" description="Alpha-L-rhamnosidase six-hairpin glycosidase" evidence="6">
    <location>
        <begin position="313"/>
        <end position="658"/>
    </location>
</feature>
<dbReference type="InterPro" id="IPR012341">
    <property type="entry name" value="6hp_glycosidase-like_sf"/>
</dbReference>